<organism evidence="1 2">
    <name type="scientific">Phytophthora fragariaefolia</name>
    <dbReference type="NCBI Taxonomy" id="1490495"/>
    <lineage>
        <taxon>Eukaryota</taxon>
        <taxon>Sar</taxon>
        <taxon>Stramenopiles</taxon>
        <taxon>Oomycota</taxon>
        <taxon>Peronosporomycetes</taxon>
        <taxon>Peronosporales</taxon>
        <taxon>Peronosporaceae</taxon>
        <taxon>Phytophthora</taxon>
    </lineage>
</organism>
<accession>A0A9W6Y186</accession>
<protein>
    <submittedName>
        <fullName evidence="1">Unnamed protein product</fullName>
    </submittedName>
</protein>
<sequence>MKGHPSYYLGEIVIWKKILDDNLRLHREAIFSNVCDVNTPLGYDDSGYDERQKLHHEAEAAFQSYGETYSQLEKNPSDFNKSYSEADKQVLREREEVNQMSYSDTPISASAKAKVERANARANFKHLPQGSGLKRKQKGSGLKGAGLAPLEGVVRRGRTYNLNEIQGLATPSAYTYKQLCSKYIRIPDLDAKTLVVVQPNRRKCGPKCKISEFKQIILVFYNTKQSTLLNASFDLQLSASVKNAKYFPSPFDTASWTLQPCSSIRNFNVRIGSTQTFDIGHDYDFHHFTNEVAKIGAINVDPTPELVNGLLDYQTWSLTHRMLIADVSILTERDVPQSIQIQGTNAGCQGVNMPILVISEQELTFDRRTGQVLDFTRA</sequence>
<evidence type="ECO:0000313" key="1">
    <source>
        <dbReference type="EMBL" id="GMF50416.1"/>
    </source>
</evidence>
<name>A0A9W6Y186_9STRA</name>
<dbReference type="EMBL" id="BSXT01002691">
    <property type="protein sequence ID" value="GMF50416.1"/>
    <property type="molecule type" value="Genomic_DNA"/>
</dbReference>
<dbReference type="AlphaFoldDB" id="A0A9W6Y186"/>
<comment type="caution">
    <text evidence="1">The sequence shown here is derived from an EMBL/GenBank/DDBJ whole genome shotgun (WGS) entry which is preliminary data.</text>
</comment>
<proteinExistence type="predicted"/>
<evidence type="ECO:0000313" key="2">
    <source>
        <dbReference type="Proteomes" id="UP001165121"/>
    </source>
</evidence>
<reference evidence="1" key="1">
    <citation type="submission" date="2023-04" db="EMBL/GenBank/DDBJ databases">
        <title>Phytophthora fragariaefolia NBRC 109709.</title>
        <authorList>
            <person name="Ichikawa N."/>
            <person name="Sato H."/>
            <person name="Tonouchi N."/>
        </authorList>
    </citation>
    <scope>NUCLEOTIDE SEQUENCE</scope>
    <source>
        <strain evidence="1">NBRC 109709</strain>
    </source>
</reference>
<keyword evidence="2" id="KW-1185">Reference proteome</keyword>
<gene>
    <name evidence="1" type="ORF">Pfra01_002012500</name>
</gene>
<dbReference type="Proteomes" id="UP001165121">
    <property type="component" value="Unassembled WGS sequence"/>
</dbReference>